<proteinExistence type="predicted"/>
<dbReference type="PANTHER" id="PTHR42855">
    <property type="entry name" value="ABC TRANSPORTER ATP-BINDING SUBUNIT"/>
    <property type="match status" value="1"/>
</dbReference>
<dbReference type="InterPro" id="IPR032781">
    <property type="entry name" value="ABC_tran_Xtn"/>
</dbReference>
<dbReference type="InterPro" id="IPR027417">
    <property type="entry name" value="P-loop_NTPase"/>
</dbReference>
<dbReference type="PROSITE" id="PS00211">
    <property type="entry name" value="ABC_TRANSPORTER_1"/>
    <property type="match status" value="2"/>
</dbReference>
<dbReference type="Pfam" id="PF16326">
    <property type="entry name" value="ABC_tran_CTD"/>
    <property type="match status" value="1"/>
</dbReference>
<dbReference type="GO" id="GO:0005524">
    <property type="term" value="F:ATP binding"/>
    <property type="evidence" value="ECO:0007669"/>
    <property type="project" value="UniProtKB-KW"/>
</dbReference>
<gene>
    <name evidence="5" type="ORF">GCM10023331_27070</name>
</gene>
<dbReference type="SMART" id="SM00382">
    <property type="entry name" value="AAA"/>
    <property type="match status" value="2"/>
</dbReference>
<feature type="domain" description="ABC transporter" evidence="4">
    <location>
        <begin position="323"/>
        <end position="537"/>
    </location>
</feature>
<dbReference type="EMBL" id="BAABJX010000042">
    <property type="protein sequence ID" value="GAA4840640.1"/>
    <property type="molecule type" value="Genomic_DNA"/>
</dbReference>
<dbReference type="RefSeq" id="WP_345372661.1">
    <property type="nucleotide sequence ID" value="NZ_BAABJX010000042.1"/>
</dbReference>
<evidence type="ECO:0000256" key="3">
    <source>
        <dbReference type="SAM" id="MobiDB-lite"/>
    </source>
</evidence>
<sequence length="640" mass="73543">MLAIQNLSFYFGSRIMYKEASLHIKPKNRIGLIGYNGAGKTTLLKLIYGDLTPDEGTISKPNDCTVGFLNQDMLSYDTDESILNVAMQAFEEVLQVQERIDLLLKEMETNYQEEHVSKLAALQEQLERLDGYAVKAKTEEILEGLGFTTEELDRPLRSFSGGWRMRVMLAKLLLQKPSVLMLDEPTNHLDLPSIQWLEQYISKYDGAVLIVSHDREFLDRTVNIIVEVSGGKLIQYSGNYSFFLKERAQRMEVQQNAFENQQQKIKQTEQFITRFRAKATKARQVQSKVKMLEKMDLVDEVQDDNPEFDLDFTFQQESGKVVSELVNVTKAYGENLIFKDSTLKIMRGDKIAFIGANGKGKSTMLRVIAGTEPIQQGESKLGHNVITAFYAQHQLEALTLTNEVLDELKQSGSEKTEQELRSILGAFLFRGEDVYKKVKVLSGGEKSRVALAKTLIEQANFLMLDEPTNHLDIQSVNVLIQALQAYEGTYVVVSHDRHFISHIANKIWYIENDIVKEFLGNYDEYCLFMEQKMLAEQEEQAVEKPKKSEKKQRSDADRKAFQRELKKAEKALEQTEEKVMEKEEELEELEAQLADPSLYEDPEKMAQLTKGYEALKQELEQLHQDWEELAEKLEEMQEQE</sequence>
<feature type="domain" description="ABC transporter" evidence="4">
    <location>
        <begin position="2"/>
        <end position="255"/>
    </location>
</feature>
<dbReference type="Gene3D" id="6.10.140.1950">
    <property type="match status" value="1"/>
</dbReference>
<dbReference type="Pfam" id="PF12848">
    <property type="entry name" value="ABC_tran_Xtn"/>
    <property type="match status" value="1"/>
</dbReference>
<dbReference type="PANTHER" id="PTHR42855:SF2">
    <property type="entry name" value="DRUG RESISTANCE ABC TRANSPORTER,ATP-BINDING PROTEIN"/>
    <property type="match status" value="1"/>
</dbReference>
<organism evidence="5 6">
    <name type="scientific">Algivirga pacifica</name>
    <dbReference type="NCBI Taxonomy" id="1162670"/>
    <lineage>
        <taxon>Bacteria</taxon>
        <taxon>Pseudomonadati</taxon>
        <taxon>Bacteroidota</taxon>
        <taxon>Cytophagia</taxon>
        <taxon>Cytophagales</taxon>
        <taxon>Flammeovirgaceae</taxon>
        <taxon>Algivirga</taxon>
    </lineage>
</organism>
<keyword evidence="2 5" id="KW-0067">ATP-binding</keyword>
<accession>A0ABP9DK49</accession>
<dbReference type="Pfam" id="PF00005">
    <property type="entry name" value="ABC_tran"/>
    <property type="match status" value="2"/>
</dbReference>
<dbReference type="SUPFAM" id="SSF52540">
    <property type="entry name" value="P-loop containing nucleoside triphosphate hydrolases"/>
    <property type="match status" value="2"/>
</dbReference>
<evidence type="ECO:0000259" key="4">
    <source>
        <dbReference type="PROSITE" id="PS50893"/>
    </source>
</evidence>
<dbReference type="InterPro" id="IPR051309">
    <property type="entry name" value="ABCF_ATPase"/>
</dbReference>
<dbReference type="Gene3D" id="3.40.50.300">
    <property type="entry name" value="P-loop containing nucleotide triphosphate hydrolases"/>
    <property type="match status" value="2"/>
</dbReference>
<dbReference type="InterPro" id="IPR003593">
    <property type="entry name" value="AAA+_ATPase"/>
</dbReference>
<feature type="compositionally biased region" description="Basic and acidic residues" evidence="3">
    <location>
        <begin position="541"/>
        <end position="581"/>
    </location>
</feature>
<keyword evidence="6" id="KW-1185">Reference proteome</keyword>
<evidence type="ECO:0000313" key="5">
    <source>
        <dbReference type="EMBL" id="GAA4840640.1"/>
    </source>
</evidence>
<evidence type="ECO:0000256" key="2">
    <source>
        <dbReference type="ARBA" id="ARBA00022840"/>
    </source>
</evidence>
<dbReference type="InterPro" id="IPR003439">
    <property type="entry name" value="ABC_transporter-like_ATP-bd"/>
</dbReference>
<feature type="region of interest" description="Disordered" evidence="3">
    <location>
        <begin position="539"/>
        <end position="602"/>
    </location>
</feature>
<comment type="caution">
    <text evidence="5">The sequence shown here is derived from an EMBL/GenBank/DDBJ whole genome shotgun (WGS) entry which is preliminary data.</text>
</comment>
<protein>
    <submittedName>
        <fullName evidence="5">ABC-F family ATP-binding cassette domain-containing protein</fullName>
    </submittedName>
</protein>
<dbReference type="InterPro" id="IPR032524">
    <property type="entry name" value="ABC_tran_C"/>
</dbReference>
<dbReference type="PROSITE" id="PS50893">
    <property type="entry name" value="ABC_TRANSPORTER_2"/>
    <property type="match status" value="2"/>
</dbReference>
<dbReference type="InterPro" id="IPR017871">
    <property type="entry name" value="ABC_transporter-like_CS"/>
</dbReference>
<evidence type="ECO:0000313" key="6">
    <source>
        <dbReference type="Proteomes" id="UP001500298"/>
    </source>
</evidence>
<reference evidence="6" key="1">
    <citation type="journal article" date="2019" name="Int. J. Syst. Evol. Microbiol.">
        <title>The Global Catalogue of Microorganisms (GCM) 10K type strain sequencing project: providing services to taxonomists for standard genome sequencing and annotation.</title>
        <authorList>
            <consortium name="The Broad Institute Genomics Platform"/>
            <consortium name="The Broad Institute Genome Sequencing Center for Infectious Disease"/>
            <person name="Wu L."/>
            <person name="Ma J."/>
        </authorList>
    </citation>
    <scope>NUCLEOTIDE SEQUENCE [LARGE SCALE GENOMIC DNA]</scope>
    <source>
        <strain evidence="6">JCM 18326</strain>
    </source>
</reference>
<dbReference type="Proteomes" id="UP001500298">
    <property type="component" value="Unassembled WGS sequence"/>
</dbReference>
<keyword evidence="1" id="KW-0547">Nucleotide-binding</keyword>
<dbReference type="CDD" id="cd03221">
    <property type="entry name" value="ABCF_EF-3"/>
    <property type="match status" value="2"/>
</dbReference>
<evidence type="ECO:0000256" key="1">
    <source>
        <dbReference type="ARBA" id="ARBA00022741"/>
    </source>
</evidence>
<name>A0ABP9DK49_9BACT</name>